<dbReference type="Proteomes" id="UP000663937">
    <property type="component" value="Chromosome"/>
</dbReference>
<evidence type="ECO:0000313" key="2">
    <source>
        <dbReference type="Proteomes" id="UP000663937"/>
    </source>
</evidence>
<accession>A0A8A4ZHU2</accession>
<keyword evidence="2" id="KW-1185">Reference proteome</keyword>
<reference evidence="1" key="1">
    <citation type="submission" date="2021-03" db="EMBL/GenBank/DDBJ databases">
        <title>Pengzhenrongella sicca gen. nov., sp. nov., a new member of suborder Micrococcineae isolated from High-Arctic tundra soil.</title>
        <authorList>
            <person name="Peng F."/>
        </authorList>
    </citation>
    <scope>NUCLEOTIDE SEQUENCE</scope>
    <source>
        <strain evidence="1">LRZ-2</strain>
    </source>
</reference>
<name>A0A8A4ZHU2_9MICO</name>
<organism evidence="1 2">
    <name type="scientific">Pengzhenrongella sicca</name>
    <dbReference type="NCBI Taxonomy" id="2819238"/>
    <lineage>
        <taxon>Bacteria</taxon>
        <taxon>Bacillati</taxon>
        <taxon>Actinomycetota</taxon>
        <taxon>Actinomycetes</taxon>
        <taxon>Micrococcales</taxon>
        <taxon>Pengzhenrongella</taxon>
    </lineage>
</organism>
<proteinExistence type="predicted"/>
<protein>
    <submittedName>
        <fullName evidence="1">Uncharacterized protein</fullName>
    </submittedName>
</protein>
<dbReference type="EMBL" id="CP071868">
    <property type="protein sequence ID" value="QTE30835.1"/>
    <property type="molecule type" value="Genomic_DNA"/>
</dbReference>
<dbReference type="KEGG" id="psic:J4E96_07870"/>
<sequence length="387" mass="40991">MSSAPVVAPDAPARMGQAVEPTEMLRYLEKLGAWCDGRRAELDELDRTALAAPDSAALTGDVLLSMALWQAVSARYAELLRVWDSGRVGPVEQLRLSALVWGRLDADAGPGAASLAVSVPEACRLSDALATQLGWRLSLDPVGVDLAAHLRSLRATLERVRDLIPAEPSGPARDGAGERLHRLDRRLEDATARAQRGADVGGLVGPLESEAALIERDLIVAAATRRDDERDRKRAHALRGELIARAERVNRVVDECVARVRTAPTLAVPRVEALGPVPDEALAVDAYLVRLAAVARALALAEQAYGGPLAELADLRALLDVYHAKAAGTGRAEHPEVAEMYKQALAVVGELPADLPRARAVVAAYQTLLSDPLPGPTAGPASSGRTS</sequence>
<evidence type="ECO:0000313" key="1">
    <source>
        <dbReference type="EMBL" id="QTE30835.1"/>
    </source>
</evidence>
<gene>
    <name evidence="1" type="ORF">J4E96_07870</name>
</gene>
<dbReference type="AlphaFoldDB" id="A0A8A4ZHU2"/>
<dbReference type="RefSeq" id="WP_227425212.1">
    <property type="nucleotide sequence ID" value="NZ_CP071868.1"/>
</dbReference>